<accession>A0A6C0IUC5</accession>
<organism evidence="1">
    <name type="scientific">viral metagenome</name>
    <dbReference type="NCBI Taxonomy" id="1070528"/>
    <lineage>
        <taxon>unclassified sequences</taxon>
        <taxon>metagenomes</taxon>
        <taxon>organismal metagenomes</taxon>
    </lineage>
</organism>
<dbReference type="EMBL" id="MN740268">
    <property type="protein sequence ID" value="QHT96881.1"/>
    <property type="molecule type" value="Genomic_DNA"/>
</dbReference>
<evidence type="ECO:0000313" key="1">
    <source>
        <dbReference type="EMBL" id="QHT96881.1"/>
    </source>
</evidence>
<dbReference type="AlphaFoldDB" id="A0A6C0IUC5"/>
<name>A0A6C0IUC5_9ZZZZ</name>
<reference evidence="1" key="1">
    <citation type="journal article" date="2020" name="Nature">
        <title>Giant virus diversity and host interactions through global metagenomics.</title>
        <authorList>
            <person name="Schulz F."/>
            <person name="Roux S."/>
            <person name="Paez-Espino D."/>
            <person name="Jungbluth S."/>
            <person name="Walsh D.A."/>
            <person name="Denef V.J."/>
            <person name="McMahon K.D."/>
            <person name="Konstantinidis K.T."/>
            <person name="Eloe-Fadrosh E.A."/>
            <person name="Kyrpides N.C."/>
            <person name="Woyke T."/>
        </authorList>
    </citation>
    <scope>NUCLEOTIDE SEQUENCE</scope>
    <source>
        <strain evidence="1">GVMAG-M-3300024336-7</strain>
    </source>
</reference>
<proteinExistence type="predicted"/>
<protein>
    <submittedName>
        <fullName evidence="1">Uncharacterized protein</fullName>
    </submittedName>
</protein>
<sequence length="75" mass="8377">MGDKPESDKLIDDLMGDKPQTDGIESMVEGLLFDTLDAMACEQHKDRAVIDLSGQTDYADDVLDIDQLRKSVLEY</sequence>